<dbReference type="OrthoDB" id="5412996at2759"/>
<dbReference type="STRING" id="1291518.A0A0D9NJ80"/>
<dbReference type="EMBL" id="KE384767">
    <property type="protein sequence ID" value="KJK73961.1"/>
    <property type="molecule type" value="Genomic_DNA"/>
</dbReference>
<reference evidence="2" key="1">
    <citation type="journal article" date="2014" name="BMC Genomics">
        <title>The genome sequence of the biocontrol fungus Metarhizium anisopliae and comparative genomics of Metarhizium species.</title>
        <authorList>
            <person name="Pattemore J.A."/>
            <person name="Hane J.K."/>
            <person name="Williams A.H."/>
            <person name="Wilson B.A."/>
            <person name="Stodart B.J."/>
            <person name="Ash G.J."/>
        </authorList>
    </citation>
    <scope>NUCLEOTIDE SEQUENCE [LARGE SCALE GENOMIC DNA]</scope>
    <source>
        <strain evidence="2">BRIP 53293</strain>
    </source>
</reference>
<accession>A0A0D9NJ80</accession>
<evidence type="ECO:0000313" key="2">
    <source>
        <dbReference type="Proteomes" id="UP000054544"/>
    </source>
</evidence>
<dbReference type="Proteomes" id="UP000054544">
    <property type="component" value="Unassembled WGS sequence"/>
</dbReference>
<proteinExistence type="predicted"/>
<evidence type="ECO:0000313" key="1">
    <source>
        <dbReference type="EMBL" id="KJK73961.1"/>
    </source>
</evidence>
<organism evidence="1 2">
    <name type="scientific">Metarhizium anisopliae BRIP 53293</name>
    <dbReference type="NCBI Taxonomy" id="1291518"/>
    <lineage>
        <taxon>Eukaryota</taxon>
        <taxon>Fungi</taxon>
        <taxon>Dikarya</taxon>
        <taxon>Ascomycota</taxon>
        <taxon>Pezizomycotina</taxon>
        <taxon>Sordariomycetes</taxon>
        <taxon>Hypocreomycetidae</taxon>
        <taxon>Hypocreales</taxon>
        <taxon>Clavicipitaceae</taxon>
        <taxon>Metarhizium</taxon>
    </lineage>
</organism>
<keyword evidence="2" id="KW-1185">Reference proteome</keyword>
<dbReference type="AlphaFoldDB" id="A0A0D9NJ80"/>
<name>A0A0D9NJ80_METAN</name>
<protein>
    <submittedName>
        <fullName evidence="1">Uncharacterized protein</fullName>
    </submittedName>
</protein>
<sequence>MDFIDGIKLSRFLKQPTEDENAEIILDPAIDDETLNVIYDQLADYIYQISQLEFPLIGAVSKDALGAWAVTRRPLTYDMNELVTGTGYPKDQLPTSPFHDTSQLMGELWPSYATKQKNTSIG</sequence>
<gene>
    <name evidence="1" type="ORF">H634G_10750</name>
</gene>